<dbReference type="InterPro" id="IPR007353">
    <property type="entry name" value="DUF421"/>
</dbReference>
<feature type="domain" description="YetF C-terminal" evidence="8">
    <location>
        <begin position="79"/>
        <end position="211"/>
    </location>
</feature>
<evidence type="ECO:0000256" key="1">
    <source>
        <dbReference type="ARBA" id="ARBA00004651"/>
    </source>
</evidence>
<dbReference type="PANTHER" id="PTHR34582:SF6">
    <property type="entry name" value="UPF0702 TRANSMEMBRANE PROTEIN YCAP"/>
    <property type="match status" value="1"/>
</dbReference>
<accession>A0A1V4IJC4</accession>
<dbReference type="EMBL" id="MZGV01000035">
    <property type="protein sequence ID" value="OPJ60112.1"/>
    <property type="molecule type" value="Genomic_DNA"/>
</dbReference>
<evidence type="ECO:0000256" key="4">
    <source>
        <dbReference type="ARBA" id="ARBA00022692"/>
    </source>
</evidence>
<gene>
    <name evidence="9" type="ORF">CLORY_29750</name>
</gene>
<dbReference type="AlphaFoldDB" id="A0A1V4IJC4"/>
<sequence length="234" mass="26858">MFIILIRTFILFFIVTASMRIMGKRQIGQLQPYELVVAIMISELASLPMQDTRIPLIHGIIPIITLFSIQIIISFVELKYQNARDIIDGKASIVIEKGNLVLSELKDQLFTVNDLLEELRIKGYFSIQDIEYAILETNGQLSIIPKKETTPVEKKDMNITVTAQNLPLPIISSGKINYTNLTLLNKDETWLKEQLRTNNFKSEKEVFLAVMDCDNNLYIHGYKNYNEKSTEVKL</sequence>
<comment type="caution">
    <text evidence="9">The sequence shown here is derived from an EMBL/GenBank/DDBJ whole genome shotgun (WGS) entry which is preliminary data.</text>
</comment>
<evidence type="ECO:0000256" key="5">
    <source>
        <dbReference type="ARBA" id="ARBA00022989"/>
    </source>
</evidence>
<dbReference type="Gene3D" id="3.30.240.20">
    <property type="entry name" value="bsu07140 like domains"/>
    <property type="match status" value="2"/>
</dbReference>
<keyword evidence="4 7" id="KW-0812">Transmembrane</keyword>
<dbReference type="PANTHER" id="PTHR34582">
    <property type="entry name" value="UPF0702 TRANSMEMBRANE PROTEIN YCAP"/>
    <property type="match status" value="1"/>
</dbReference>
<evidence type="ECO:0000256" key="6">
    <source>
        <dbReference type="ARBA" id="ARBA00023136"/>
    </source>
</evidence>
<comment type="similarity">
    <text evidence="2">Belongs to the UPF0702 family.</text>
</comment>
<organism evidence="9 10">
    <name type="scientific">Clostridium oryzae</name>
    <dbReference type="NCBI Taxonomy" id="1450648"/>
    <lineage>
        <taxon>Bacteria</taxon>
        <taxon>Bacillati</taxon>
        <taxon>Bacillota</taxon>
        <taxon>Clostridia</taxon>
        <taxon>Eubacteriales</taxon>
        <taxon>Clostridiaceae</taxon>
        <taxon>Clostridium</taxon>
    </lineage>
</organism>
<feature type="transmembrane region" description="Helical" evidence="7">
    <location>
        <begin position="56"/>
        <end position="76"/>
    </location>
</feature>
<dbReference type="InterPro" id="IPR023090">
    <property type="entry name" value="UPF0702_alpha/beta_dom_sf"/>
</dbReference>
<evidence type="ECO:0000256" key="7">
    <source>
        <dbReference type="SAM" id="Phobius"/>
    </source>
</evidence>
<protein>
    <recommendedName>
        <fullName evidence="8">YetF C-terminal domain-containing protein</fullName>
    </recommendedName>
</protein>
<keyword evidence="6 7" id="KW-0472">Membrane</keyword>
<proteinExistence type="inferred from homology"/>
<keyword evidence="3" id="KW-1003">Cell membrane</keyword>
<evidence type="ECO:0000256" key="2">
    <source>
        <dbReference type="ARBA" id="ARBA00006448"/>
    </source>
</evidence>
<dbReference type="OrthoDB" id="1682423at2"/>
<feature type="transmembrane region" description="Helical" evidence="7">
    <location>
        <begin position="6"/>
        <end position="23"/>
    </location>
</feature>
<dbReference type="Proteomes" id="UP000190080">
    <property type="component" value="Unassembled WGS sequence"/>
</dbReference>
<comment type="subcellular location">
    <subcellularLocation>
        <location evidence="1">Cell membrane</location>
        <topology evidence="1">Multi-pass membrane protein</topology>
    </subcellularLocation>
</comment>
<keyword evidence="10" id="KW-1185">Reference proteome</keyword>
<name>A0A1V4IJC4_9CLOT</name>
<evidence type="ECO:0000259" key="8">
    <source>
        <dbReference type="Pfam" id="PF04239"/>
    </source>
</evidence>
<keyword evidence="5 7" id="KW-1133">Transmembrane helix</keyword>
<dbReference type="STRING" id="1450648.CLORY_29750"/>
<reference evidence="9 10" key="1">
    <citation type="submission" date="2017-03" db="EMBL/GenBank/DDBJ databases">
        <title>Genome sequence of Clostridium oryzae DSM 28571.</title>
        <authorList>
            <person name="Poehlein A."/>
            <person name="Daniel R."/>
        </authorList>
    </citation>
    <scope>NUCLEOTIDE SEQUENCE [LARGE SCALE GENOMIC DNA]</scope>
    <source>
        <strain evidence="9 10">DSM 28571</strain>
    </source>
</reference>
<dbReference type="Pfam" id="PF04239">
    <property type="entry name" value="DUF421"/>
    <property type="match status" value="1"/>
</dbReference>
<evidence type="ECO:0000256" key="3">
    <source>
        <dbReference type="ARBA" id="ARBA00022475"/>
    </source>
</evidence>
<dbReference type="RefSeq" id="WP_079425824.1">
    <property type="nucleotide sequence ID" value="NZ_MZGV01000035.1"/>
</dbReference>
<evidence type="ECO:0000313" key="9">
    <source>
        <dbReference type="EMBL" id="OPJ60112.1"/>
    </source>
</evidence>
<evidence type="ECO:0000313" key="10">
    <source>
        <dbReference type="Proteomes" id="UP000190080"/>
    </source>
</evidence>
<dbReference type="GO" id="GO:0005886">
    <property type="term" value="C:plasma membrane"/>
    <property type="evidence" value="ECO:0007669"/>
    <property type="project" value="UniProtKB-SubCell"/>
</dbReference>